<dbReference type="Proteomes" id="UP000253628">
    <property type="component" value="Unassembled WGS sequence"/>
</dbReference>
<name>A0A366H571_9BURK</name>
<evidence type="ECO:0000313" key="1">
    <source>
        <dbReference type="EMBL" id="RBP37177.1"/>
    </source>
</evidence>
<reference evidence="1 2" key="1">
    <citation type="submission" date="2018-06" db="EMBL/GenBank/DDBJ databases">
        <title>Genomic Encyclopedia of Type Strains, Phase IV (KMG-IV): sequencing the most valuable type-strain genomes for metagenomic binning, comparative biology and taxonomic classification.</title>
        <authorList>
            <person name="Goeker M."/>
        </authorList>
    </citation>
    <scope>NUCLEOTIDE SEQUENCE [LARGE SCALE GENOMIC DNA]</scope>
    <source>
        <strain evidence="1 2">DSM 25520</strain>
    </source>
</reference>
<comment type="caution">
    <text evidence="1">The sequence shown here is derived from an EMBL/GenBank/DDBJ whole genome shotgun (WGS) entry which is preliminary data.</text>
</comment>
<sequence length="69" mass="7573">MPWWAAFAVRCRDELAGGAGKAHGSLYTLAAGYCRTIGNAERRMARSTGCVVDQSEALKPVFCRHRTSR</sequence>
<evidence type="ECO:0000313" key="2">
    <source>
        <dbReference type="Proteomes" id="UP000253628"/>
    </source>
</evidence>
<dbReference type="AlphaFoldDB" id="A0A366H571"/>
<gene>
    <name evidence="1" type="ORF">DFR37_110134</name>
</gene>
<keyword evidence="2" id="KW-1185">Reference proteome</keyword>
<organism evidence="1 2">
    <name type="scientific">Eoetvoesiella caeni</name>
    <dbReference type="NCBI Taxonomy" id="645616"/>
    <lineage>
        <taxon>Bacteria</taxon>
        <taxon>Pseudomonadati</taxon>
        <taxon>Pseudomonadota</taxon>
        <taxon>Betaproteobacteria</taxon>
        <taxon>Burkholderiales</taxon>
        <taxon>Alcaligenaceae</taxon>
        <taxon>Eoetvoesiella</taxon>
    </lineage>
</organism>
<dbReference type="EMBL" id="QNRQ01000010">
    <property type="protein sequence ID" value="RBP37177.1"/>
    <property type="molecule type" value="Genomic_DNA"/>
</dbReference>
<accession>A0A366H571</accession>
<proteinExistence type="predicted"/>
<protein>
    <submittedName>
        <fullName evidence="1">Uncharacterized protein</fullName>
    </submittedName>
</protein>